<evidence type="ECO:0000259" key="5">
    <source>
        <dbReference type="Pfam" id="PF07971"/>
    </source>
</evidence>
<proteinExistence type="predicted"/>
<keyword evidence="8" id="KW-1185">Reference proteome</keyword>
<evidence type="ECO:0000256" key="1">
    <source>
        <dbReference type="ARBA" id="ARBA00001913"/>
    </source>
</evidence>
<organism evidence="7 8">
    <name type="scientific">Prevotella herbatica</name>
    <dbReference type="NCBI Taxonomy" id="2801997"/>
    <lineage>
        <taxon>Bacteria</taxon>
        <taxon>Pseudomonadati</taxon>
        <taxon>Bacteroidota</taxon>
        <taxon>Bacteroidia</taxon>
        <taxon>Bacteroidales</taxon>
        <taxon>Prevotellaceae</taxon>
        <taxon>Prevotella</taxon>
    </lineage>
</organism>
<dbReference type="EMBL" id="AP024484">
    <property type="protein sequence ID" value="BCS85563.1"/>
    <property type="molecule type" value="Genomic_DNA"/>
</dbReference>
<accession>A0ABN6ELG8</accession>
<dbReference type="Proteomes" id="UP001319045">
    <property type="component" value="Chromosome"/>
</dbReference>
<feature type="domain" description="Glycosyl hydrolase family 92 N-terminal" evidence="6">
    <location>
        <begin position="23"/>
        <end position="235"/>
    </location>
</feature>
<dbReference type="InterPro" id="IPR050883">
    <property type="entry name" value="PNGase"/>
</dbReference>
<evidence type="ECO:0000313" key="7">
    <source>
        <dbReference type="EMBL" id="BCS85563.1"/>
    </source>
</evidence>
<dbReference type="InterPro" id="IPR005887">
    <property type="entry name" value="GH92_a_mannosidase_put"/>
</dbReference>
<dbReference type="InterPro" id="IPR014718">
    <property type="entry name" value="GH-type_carb-bd"/>
</dbReference>
<gene>
    <name evidence="7" type="ORF">prwr041_14560</name>
</gene>
<dbReference type="InterPro" id="IPR041371">
    <property type="entry name" value="GH92_N"/>
</dbReference>
<keyword evidence="3" id="KW-0106">Calcium</keyword>
<sequence length="855" mass="97085">MRRIQFIISLFFALSIHAQYTKFVDPKIGSEGQGRVFIGPSMPYGMVKPGPDCVSMPNAGWEKMPEAVKGFSQTHVSGTGGGQKYGNILIQPFKGSIQKTEYPQHRSAETMSLGYYSCDYIEGPHTEITTSERCAIYRFSGLDGLFVDAHTFLGIDTIPDKREAQQFVGSEVNINGEYEITGYSTVRGGWNNGGPYTVYFCLRSDVPFKKSMTQDNKYAWVMFDKPRVNIKIGISFVSTDKARQNIVSCGFDDQLAHLRSTWNGLLSKIKINASELQSRMFYTALYHTMLMPVDRSGENPNWTAVPYYDDYYAIWDTYRTSSPLITLLSPQRQRDIVNSLINIYDNEGYMPDARSGNCNGRTQGGSNADIVIADAFAKGLSGIDYEHAFKAMIKDAEVAPIDAEKEGRGGIAEYNSLGYIPYGIDRAGNRTVEYSYDDWCIAQVAKGLGYKALYDKYIKRSGNWRNLWRSDYQWHGMRGFIMPRDADGNWLDSVVWGKSKVYHPLIPYTPDTKVAPWYIPWWGTFFYEALSAEYSLSIPHYVKGLIEACGGKDRFVKRLDTFFENNHYNVANEPSFMTPYLYHWADRPELSCERIRQIIHDNYSDRPDGLPGNDDSGAMSSWLVWNMLGLYPVAGQNLYLVGSPLIKSYSIDLPNGRTLNVDAKGNRWKMKFIRHEDILKGGTLHLPDHNALAKSPKTKEAERTRAFNLSPSATTHLCKFVLNRQYRNWIVKCDLSNNDTLQLLCNNSLYCIPKTVIENAEGFCWYSPQKGSDIYKCNETFLFISFKALSELKRDGMFVYNGITWRKINADANIITVKADVDGTVMKISTSAELPWVVEMRNNPLGIDWNLELND</sequence>
<dbReference type="Gene3D" id="3.30.2080.10">
    <property type="entry name" value="GH92 mannosidase domain"/>
    <property type="match status" value="1"/>
</dbReference>
<evidence type="ECO:0008006" key="9">
    <source>
        <dbReference type="Google" id="ProtNLM"/>
    </source>
</evidence>
<reference evidence="7 8" key="1">
    <citation type="journal article" date="2022" name="Int. J. Syst. Evol. Microbiol.">
        <title>Prevotella herbatica sp. nov., a plant polysaccharide-decomposing anaerobic bacterium isolated from a methanogenic reactor.</title>
        <authorList>
            <person name="Uek A."/>
            <person name="Tonouchi A."/>
            <person name="Kaku N."/>
            <person name="Ueki K."/>
        </authorList>
    </citation>
    <scope>NUCLEOTIDE SEQUENCE [LARGE SCALE GENOMIC DNA]</scope>
    <source>
        <strain evidence="7 8">WR041</strain>
    </source>
</reference>
<dbReference type="InterPro" id="IPR012939">
    <property type="entry name" value="Glyco_hydro_92"/>
</dbReference>
<keyword evidence="4" id="KW-0732">Signal</keyword>
<comment type="subunit">
    <text evidence="2">Monomer.</text>
</comment>
<dbReference type="PANTHER" id="PTHR12143">
    <property type="entry name" value="PEPTIDE N-GLYCANASE PNGASE -RELATED"/>
    <property type="match status" value="1"/>
</dbReference>
<evidence type="ECO:0000256" key="3">
    <source>
        <dbReference type="ARBA" id="ARBA00022837"/>
    </source>
</evidence>
<dbReference type="Gene3D" id="1.20.1050.60">
    <property type="entry name" value="alpha-1,2-mannosidase"/>
    <property type="match status" value="1"/>
</dbReference>
<dbReference type="NCBIfam" id="TIGR01180">
    <property type="entry name" value="aman2_put"/>
    <property type="match status" value="1"/>
</dbReference>
<dbReference type="Pfam" id="PF07971">
    <property type="entry name" value="Glyco_hydro_92"/>
    <property type="match status" value="1"/>
</dbReference>
<comment type="cofactor">
    <cofactor evidence="1">
        <name>Ca(2+)</name>
        <dbReference type="ChEBI" id="CHEBI:29108"/>
    </cofactor>
</comment>
<dbReference type="SUPFAM" id="SSF48208">
    <property type="entry name" value="Six-hairpin glycosidases"/>
    <property type="match status" value="1"/>
</dbReference>
<feature type="domain" description="Glycosyl hydrolase family 92" evidence="5">
    <location>
        <begin position="244"/>
        <end position="684"/>
    </location>
</feature>
<dbReference type="Pfam" id="PF17678">
    <property type="entry name" value="Glyco_hydro_92N"/>
    <property type="match status" value="1"/>
</dbReference>
<protein>
    <recommendedName>
        <fullName evidence="9">Glycoside hydrolase family 92 protein</fullName>
    </recommendedName>
</protein>
<evidence type="ECO:0000256" key="2">
    <source>
        <dbReference type="ARBA" id="ARBA00011245"/>
    </source>
</evidence>
<feature type="chain" id="PRO_5045747028" description="Glycoside hydrolase family 92 protein" evidence="4">
    <location>
        <begin position="19"/>
        <end position="855"/>
    </location>
</feature>
<evidence type="ECO:0000256" key="4">
    <source>
        <dbReference type="SAM" id="SignalP"/>
    </source>
</evidence>
<feature type="signal peptide" evidence="4">
    <location>
        <begin position="1"/>
        <end position="18"/>
    </location>
</feature>
<evidence type="ECO:0000259" key="6">
    <source>
        <dbReference type="Pfam" id="PF17678"/>
    </source>
</evidence>
<evidence type="ECO:0000313" key="8">
    <source>
        <dbReference type="Proteomes" id="UP001319045"/>
    </source>
</evidence>
<name>A0ABN6ELG8_9BACT</name>
<dbReference type="Gene3D" id="2.70.98.10">
    <property type="match status" value="1"/>
</dbReference>
<dbReference type="PANTHER" id="PTHR12143:SF38">
    <property type="entry name" value="ALPHA-1,2-MANNOSIDASE FAMILY PROTEIN (AFU_ORTHOLOGUE AFUA_5G10520)"/>
    <property type="match status" value="1"/>
</dbReference>
<dbReference type="RefSeq" id="WP_237072174.1">
    <property type="nucleotide sequence ID" value="NZ_AP024484.1"/>
</dbReference>
<dbReference type="InterPro" id="IPR008928">
    <property type="entry name" value="6-hairpin_glycosidase_sf"/>
</dbReference>
<dbReference type="Gene3D" id="1.20.1610.10">
    <property type="entry name" value="alpha-1,2-mannosidases domains"/>
    <property type="match status" value="1"/>
</dbReference>